<name>A0A8H2LD88_9FLAO</name>
<protein>
    <submittedName>
        <fullName evidence="1">Uncharacterized protein</fullName>
    </submittedName>
</protein>
<proteinExistence type="predicted"/>
<keyword evidence="2" id="KW-1185">Reference proteome</keyword>
<accession>A0A8H2LD88</accession>
<evidence type="ECO:0000313" key="2">
    <source>
        <dbReference type="Proteomes" id="UP000323324"/>
    </source>
</evidence>
<evidence type="ECO:0000313" key="1">
    <source>
        <dbReference type="EMBL" id="TYB71517.1"/>
    </source>
</evidence>
<dbReference type="AlphaFoldDB" id="A0A8H2LD88"/>
<organism evidence="1 2">
    <name type="scientific">Bizionia saleffrena</name>
    <dbReference type="NCBI Taxonomy" id="291189"/>
    <lineage>
        <taxon>Bacteria</taxon>
        <taxon>Pseudomonadati</taxon>
        <taxon>Bacteroidota</taxon>
        <taxon>Flavobacteriia</taxon>
        <taxon>Flavobacteriales</taxon>
        <taxon>Flavobacteriaceae</taxon>
        <taxon>Bizionia</taxon>
    </lineage>
</organism>
<dbReference type="Proteomes" id="UP000323324">
    <property type="component" value="Unassembled WGS sequence"/>
</dbReference>
<sequence>MEAVALIEKLGTTEKIQLHLLQVIDAFQNMDYHTLNDILDNGTYYQDMKKTAFIYRQQYIFNALQNLGDTYLNLSTDICTGCMCNEPIFVFTGNQSGRRYAIYIQFTQGKITDIFKCAIKSHMFDCLPP</sequence>
<reference evidence="1 2" key="1">
    <citation type="submission" date="2019-08" db="EMBL/GenBank/DDBJ databases">
        <title>Genomes of Antarctic Bizionia species.</title>
        <authorList>
            <person name="Bowman J.P."/>
        </authorList>
    </citation>
    <scope>NUCLEOTIDE SEQUENCE [LARGE SCALE GENOMIC DNA]</scope>
    <source>
        <strain evidence="1 2">HFD</strain>
    </source>
</reference>
<dbReference type="RefSeq" id="WP_148370698.1">
    <property type="nucleotide sequence ID" value="NZ_VSKM01000015.1"/>
</dbReference>
<gene>
    <name evidence="1" type="ORF">ES676_12685</name>
</gene>
<dbReference type="EMBL" id="VSKM01000015">
    <property type="protein sequence ID" value="TYB71517.1"/>
    <property type="molecule type" value="Genomic_DNA"/>
</dbReference>
<comment type="caution">
    <text evidence="1">The sequence shown here is derived from an EMBL/GenBank/DDBJ whole genome shotgun (WGS) entry which is preliminary data.</text>
</comment>